<sequence>MVKTPPLAPPRKRGGGQESYLQICDFIEFSFGNKTMSETKPRDVQILPIATDTIVLRSRSWARLRFEIEYALARFTGTMKK</sequence>
<dbReference type="RefSeq" id="WP_257120829.1">
    <property type="nucleotide sequence ID" value="NZ_CP099464.1"/>
</dbReference>
<dbReference type="Proteomes" id="UP001057561">
    <property type="component" value="Chromosome"/>
</dbReference>
<accession>A0ABY5LRC1</accession>
<gene>
    <name evidence="1" type="ORF">NG743_21085</name>
</gene>
<dbReference type="Gene3D" id="3.60.15.10">
    <property type="entry name" value="Ribonuclease Z/Hydroxyacylglutathione hydrolase-like"/>
    <property type="match status" value="1"/>
</dbReference>
<evidence type="ECO:0000313" key="2">
    <source>
        <dbReference type="Proteomes" id="UP001057561"/>
    </source>
</evidence>
<reference evidence="1" key="1">
    <citation type="submission" date="2022-06" db="EMBL/GenBank/DDBJ databases">
        <title>Nostosin G and Spiroidesin B from the Cyanobacterium Dolichospermum sp. NIES-1697.</title>
        <authorList>
            <person name="Phan C.-S."/>
            <person name="Mehjabin J.J."/>
            <person name="Anas A.R.J."/>
            <person name="Hayasaka M."/>
            <person name="Onoki R."/>
            <person name="Wang J."/>
            <person name="Umezawa T."/>
            <person name="Washio K."/>
            <person name="Morikawa M."/>
            <person name="Okino T."/>
        </authorList>
    </citation>
    <scope>NUCLEOTIDE SEQUENCE</scope>
    <source>
        <strain evidence="1">NIES-1697</strain>
    </source>
</reference>
<keyword evidence="2" id="KW-1185">Reference proteome</keyword>
<dbReference type="EMBL" id="CP099464">
    <property type="protein sequence ID" value="UUO14501.1"/>
    <property type="molecule type" value="Genomic_DNA"/>
</dbReference>
<protein>
    <submittedName>
        <fullName evidence="1">Uncharacterized protein</fullName>
    </submittedName>
</protein>
<proteinExistence type="predicted"/>
<evidence type="ECO:0000313" key="1">
    <source>
        <dbReference type="EMBL" id="UUO14501.1"/>
    </source>
</evidence>
<organism evidence="1 2">
    <name type="scientific">Dolichospermum heterosporum TAC447</name>
    <dbReference type="NCBI Taxonomy" id="747523"/>
    <lineage>
        <taxon>Bacteria</taxon>
        <taxon>Bacillati</taxon>
        <taxon>Cyanobacteriota</taxon>
        <taxon>Cyanophyceae</taxon>
        <taxon>Nostocales</taxon>
        <taxon>Aphanizomenonaceae</taxon>
        <taxon>Dolichospermum</taxon>
        <taxon>Dolichospermum heterosporum</taxon>
    </lineage>
</organism>
<dbReference type="InterPro" id="IPR036866">
    <property type="entry name" value="RibonucZ/Hydroxyglut_hydro"/>
</dbReference>
<name>A0ABY5LRC1_9CYAN</name>